<protein>
    <submittedName>
        <fullName evidence="3">Formylglycine-generating sulfatase enzyme</fullName>
    </submittedName>
</protein>
<gene>
    <name evidence="3" type="ORF">Pr1d_24020</name>
</gene>
<dbReference type="PANTHER" id="PTHR23150">
    <property type="entry name" value="SULFATASE MODIFYING FACTOR 1, 2"/>
    <property type="match status" value="1"/>
</dbReference>
<organism evidence="3 4">
    <name type="scientific">Bythopirellula goksoeyrii</name>
    <dbReference type="NCBI Taxonomy" id="1400387"/>
    <lineage>
        <taxon>Bacteria</taxon>
        <taxon>Pseudomonadati</taxon>
        <taxon>Planctomycetota</taxon>
        <taxon>Planctomycetia</taxon>
        <taxon>Pirellulales</taxon>
        <taxon>Lacipirellulaceae</taxon>
        <taxon>Bythopirellula</taxon>
    </lineage>
</organism>
<reference evidence="3 4" key="1">
    <citation type="submission" date="2019-08" db="EMBL/GenBank/DDBJ databases">
        <title>Deep-cultivation of Planctomycetes and their phenomic and genomic characterization uncovers novel biology.</title>
        <authorList>
            <person name="Wiegand S."/>
            <person name="Jogler M."/>
            <person name="Boedeker C."/>
            <person name="Pinto D."/>
            <person name="Vollmers J."/>
            <person name="Rivas-Marin E."/>
            <person name="Kohn T."/>
            <person name="Peeters S.H."/>
            <person name="Heuer A."/>
            <person name="Rast P."/>
            <person name="Oberbeckmann S."/>
            <person name="Bunk B."/>
            <person name="Jeske O."/>
            <person name="Meyerdierks A."/>
            <person name="Storesund J.E."/>
            <person name="Kallscheuer N."/>
            <person name="Luecker S."/>
            <person name="Lage O.M."/>
            <person name="Pohl T."/>
            <person name="Merkel B.J."/>
            <person name="Hornburger P."/>
            <person name="Mueller R.-W."/>
            <person name="Bruemmer F."/>
            <person name="Labrenz M."/>
            <person name="Spormann A.M."/>
            <person name="Op den Camp H."/>
            <person name="Overmann J."/>
            <person name="Amann R."/>
            <person name="Jetten M.S.M."/>
            <person name="Mascher T."/>
            <person name="Medema M.H."/>
            <person name="Devos D.P."/>
            <person name="Kaster A.-K."/>
            <person name="Ovreas L."/>
            <person name="Rohde M."/>
            <person name="Galperin M.Y."/>
            <person name="Jogler C."/>
        </authorList>
    </citation>
    <scope>NUCLEOTIDE SEQUENCE [LARGE SCALE GENOMIC DNA]</scope>
    <source>
        <strain evidence="3 4">Pr1d</strain>
    </source>
</reference>
<dbReference type="InterPro" id="IPR016187">
    <property type="entry name" value="CTDL_fold"/>
</dbReference>
<dbReference type="InterPro" id="IPR042095">
    <property type="entry name" value="SUMF_sf"/>
</dbReference>
<dbReference type="KEGG" id="bgok:Pr1d_24020"/>
<dbReference type="EMBL" id="CP042913">
    <property type="protein sequence ID" value="QEG35111.1"/>
    <property type="molecule type" value="Genomic_DNA"/>
</dbReference>
<dbReference type="Proteomes" id="UP000323917">
    <property type="component" value="Chromosome"/>
</dbReference>
<feature type="region of interest" description="Disordered" evidence="1">
    <location>
        <begin position="187"/>
        <end position="206"/>
    </location>
</feature>
<evidence type="ECO:0000313" key="4">
    <source>
        <dbReference type="Proteomes" id="UP000323917"/>
    </source>
</evidence>
<dbReference type="AlphaFoldDB" id="A0A5B9QLT6"/>
<feature type="domain" description="Sulfatase-modifying factor enzyme-like" evidence="2">
    <location>
        <begin position="48"/>
        <end position="312"/>
    </location>
</feature>
<accession>A0A5B9QLT6</accession>
<dbReference type="Gene3D" id="3.90.1580.10">
    <property type="entry name" value="paralog of FGE (formylglycine-generating enzyme)"/>
    <property type="match status" value="1"/>
</dbReference>
<name>A0A5B9QLT6_9BACT</name>
<proteinExistence type="predicted"/>
<dbReference type="RefSeq" id="WP_148073663.1">
    <property type="nucleotide sequence ID" value="NZ_CP042913.1"/>
</dbReference>
<evidence type="ECO:0000313" key="3">
    <source>
        <dbReference type="EMBL" id="QEG35111.1"/>
    </source>
</evidence>
<keyword evidence="4" id="KW-1185">Reference proteome</keyword>
<dbReference type="GO" id="GO:0120147">
    <property type="term" value="F:formylglycine-generating oxidase activity"/>
    <property type="evidence" value="ECO:0007669"/>
    <property type="project" value="TreeGrafter"/>
</dbReference>
<sequence>MFRAAIISFLVPFTSCILSTRGEVAFDWVTVGNPGNQSDSTGFGDVTYTYRISKYEVTNTQYTNFLNSVDSNGENLLALYNPNMTTEGAGGILFDSNQPPGMKYVVKPNYGEYPVVFVSFLDSMRFVNWLENNQGSGDTETGVYTISDGLSEVRSQSASYFIPSENEWYKAAYHKNDGNTGNYWDYPTSTDTEPYSDDPTSLNSPDNSNVANFIKDDGIANGYNDFFAIPGPNNSTANHLSEVGAYSLAFSPYGTFDQGGNVREWTDTIYDSNQRVVRGGGWDEASFTLLASTRGSGEPSSENSGANGFRIASAIPEPSTIILVLICNSLNMLRVRQRRDWYHCNNHSK</sequence>
<dbReference type="InterPro" id="IPR005532">
    <property type="entry name" value="SUMF_dom"/>
</dbReference>
<dbReference type="OrthoDB" id="581243at2"/>
<evidence type="ECO:0000256" key="1">
    <source>
        <dbReference type="SAM" id="MobiDB-lite"/>
    </source>
</evidence>
<dbReference type="InterPro" id="IPR051043">
    <property type="entry name" value="Sulfatase_Mod_Factor_Kinase"/>
</dbReference>
<dbReference type="Pfam" id="PF03781">
    <property type="entry name" value="FGE-sulfatase"/>
    <property type="match status" value="1"/>
</dbReference>
<dbReference type="PANTHER" id="PTHR23150:SF19">
    <property type="entry name" value="FORMYLGLYCINE-GENERATING ENZYME"/>
    <property type="match status" value="1"/>
</dbReference>
<evidence type="ECO:0000259" key="2">
    <source>
        <dbReference type="Pfam" id="PF03781"/>
    </source>
</evidence>
<dbReference type="SUPFAM" id="SSF56436">
    <property type="entry name" value="C-type lectin-like"/>
    <property type="match status" value="1"/>
</dbReference>